<dbReference type="AlphaFoldDB" id="A0A139SUT4"/>
<dbReference type="RefSeq" id="WP_068389790.1">
    <property type="nucleotide sequence ID" value="NZ_LSZO01000144.1"/>
</dbReference>
<organism evidence="2 3">
    <name type="scientific">Ventosimonas gracilis</name>
    <dbReference type="NCBI Taxonomy" id="1680762"/>
    <lineage>
        <taxon>Bacteria</taxon>
        <taxon>Pseudomonadati</taxon>
        <taxon>Pseudomonadota</taxon>
        <taxon>Gammaproteobacteria</taxon>
        <taxon>Pseudomonadales</taxon>
        <taxon>Ventosimonadaceae</taxon>
        <taxon>Ventosimonas</taxon>
    </lineage>
</organism>
<keyword evidence="1" id="KW-0812">Transmembrane</keyword>
<name>A0A139SUT4_9GAMM</name>
<proteinExistence type="predicted"/>
<dbReference type="Proteomes" id="UP000072660">
    <property type="component" value="Unassembled WGS sequence"/>
</dbReference>
<reference evidence="2 3" key="1">
    <citation type="submission" date="2016-02" db="EMBL/GenBank/DDBJ databases">
        <authorList>
            <person name="Wen L."/>
            <person name="He K."/>
            <person name="Yang H."/>
        </authorList>
    </citation>
    <scope>NUCLEOTIDE SEQUENCE [LARGE SCALE GENOMIC DNA]</scope>
    <source>
        <strain evidence="2 3">CV58</strain>
    </source>
</reference>
<keyword evidence="3" id="KW-1185">Reference proteome</keyword>
<keyword evidence="1" id="KW-0472">Membrane</keyword>
<gene>
    <name evidence="2" type="ORF">AXE65_01925</name>
</gene>
<accession>A0A139SUT4</accession>
<comment type="caution">
    <text evidence="2">The sequence shown here is derived from an EMBL/GenBank/DDBJ whole genome shotgun (WGS) entry which is preliminary data.</text>
</comment>
<dbReference type="OrthoDB" id="9152892at2"/>
<keyword evidence="1" id="KW-1133">Transmembrane helix</keyword>
<dbReference type="EMBL" id="LSZO01000144">
    <property type="protein sequence ID" value="KXU38345.1"/>
    <property type="molecule type" value="Genomic_DNA"/>
</dbReference>
<evidence type="ECO:0000313" key="3">
    <source>
        <dbReference type="Proteomes" id="UP000072660"/>
    </source>
</evidence>
<feature type="transmembrane region" description="Helical" evidence="1">
    <location>
        <begin position="90"/>
        <end position="111"/>
    </location>
</feature>
<sequence>MNERPITEDDLHAFADEQLDGLRRAEVTAYLETHPAVAARVTAWRTQRQQLRDTLAPIAAEPLPPELNLRRMLGTYASEKSWWNKWRLPYWALSAAASLLLAVGGAGGWMVRGMGMGSSAGLMALGHEAIASYSVYAPDRLRPVELRAQDKPLLATWAQERTGHPIAIPELETSGYRFMGGRVVAGTHGAAVLLMYDDDKGTRLVMLAQPMPKRDDSTMTAVAAGDVHGFVWSDGGFGYSLVGEATPERLHPLANAIRQQIRERI</sequence>
<protein>
    <recommendedName>
        <fullName evidence="4">Anti-sigma factor</fullName>
    </recommendedName>
</protein>
<evidence type="ECO:0008006" key="4">
    <source>
        <dbReference type="Google" id="ProtNLM"/>
    </source>
</evidence>
<evidence type="ECO:0000313" key="2">
    <source>
        <dbReference type="EMBL" id="KXU38345.1"/>
    </source>
</evidence>
<evidence type="ECO:0000256" key="1">
    <source>
        <dbReference type="SAM" id="Phobius"/>
    </source>
</evidence>